<accession>A0AAI9DBB1</accession>
<reference evidence="1" key="1">
    <citation type="submission" date="2024-02" db="EMBL/GenBank/DDBJ databases">
        <authorList>
            <consortium name="Clinical and Environmental Microbiology Branch: Whole genome sequencing antimicrobial resistance pathogens in the healthcare setting"/>
        </authorList>
    </citation>
    <scope>NUCLEOTIDE SEQUENCE</scope>
    <source>
        <strain evidence="1">2021GO-0154</strain>
    </source>
</reference>
<proteinExistence type="predicted"/>
<sequence length="203" mass="23622">MKSDEPFYLLAHYSSKNELRRVWGSGRKNALESKRAWVRYMLMTWGKVYGGDDYAGGGECSVIGRLMIRSEWSENEGKRIIGVVNDLHKMGYRGDELFKKSHEILNPKSSLSDLIALAKESDDAAFIESVINKTFKLNNPIRHVAIKRYCDCKYTQKMARELTFKKKISIQQSTRRIEWALDLLEEELFYAIKREEEKLTNVN</sequence>
<dbReference type="EMBL" id="ABMABF030000005">
    <property type="protein sequence ID" value="EMJ5133975.1"/>
    <property type="molecule type" value="Genomic_DNA"/>
</dbReference>
<protein>
    <submittedName>
        <fullName evidence="1">Uncharacterized protein</fullName>
    </submittedName>
</protein>
<comment type="caution">
    <text evidence="1">The sequence shown here is derived from an EMBL/GenBank/DDBJ whole genome shotgun (WGS) entry which is preliminary data.</text>
</comment>
<dbReference type="AlphaFoldDB" id="A0AAI9DBB1"/>
<evidence type="ECO:0000313" key="1">
    <source>
        <dbReference type="EMBL" id="EMJ5133975.1"/>
    </source>
</evidence>
<name>A0AAI9DBB1_PROST</name>
<organism evidence="1">
    <name type="scientific">Providencia stuartii</name>
    <dbReference type="NCBI Taxonomy" id="588"/>
    <lineage>
        <taxon>Bacteria</taxon>
        <taxon>Pseudomonadati</taxon>
        <taxon>Pseudomonadota</taxon>
        <taxon>Gammaproteobacteria</taxon>
        <taxon>Enterobacterales</taxon>
        <taxon>Morganellaceae</taxon>
        <taxon>Providencia</taxon>
    </lineage>
</organism>
<gene>
    <name evidence="1" type="ORF">RG298_001685</name>
</gene>